<comment type="caution">
    <text evidence="1">The sequence shown here is derived from an EMBL/GenBank/DDBJ whole genome shotgun (WGS) entry which is preliminary data.</text>
</comment>
<gene>
    <name evidence="1" type="ORF">BCR36DRAFT_579288</name>
</gene>
<sequence length="925" mass="109899">MNCFKDNFLKTISIPDDFKMKYLYLSEIVNKEINNIIDQYMNIWIDFLKILSYRLSSIAFKLHSFNDKKSSTIFNEKSELDIEDLSLLPLSNDDNKTFFSELENAIDYQWSIFGQEFVNKIKVILHILKPSSNYQFLMIKHCNENIYSRNVNCNSIQNRTQIAFTLLTTFFERFLGDILYTQVFNEAKIPFLFKDLIVQPELIRLWKKKVEYNNKSTIPMPNESSFENENENDYIDPLTLILILLFGGPNYLNIRNLLWHGFVILPPPPSITVPEILMNNKYDSFPIHYYFQLTWTVFTVTFNRMKKSLNHKYNYTQKQNYKNATFTINRTFSNTISNNQFVFNFDYELLYKNKSFIHNLIDESCFPIEESKTLWHEAFHYYFKIIKNDKLRIVENKEINNYNILLFLTAILPLFEHSLRCLYVAVNQLKENRYLTANTHEYYIIIDTIFNEFLLVDDYQNGKNQQKEISSKNDNGLSNVKNIMGLDLTSKIKQNKIIQLFKPSYIMVIYDLLILQQGIRIRDKLSHGDFQLNQLYQNYKSPCHLIVLIIIYLLSLFQYNGNKSIIKNEININNYNKEDKTSFEELKVSIQSYLKNYEIQFHPKSFILKKAQNLLLDLYSSYSCYQQIILQNKQFFPEEDDIIILKEVKPKLMKQSIIESLLPQIQQNNYQQSNKVIYQIFQPSFIYKQHTPIEFSSIILPQLQKFITPRLYGTTSQIRFYNACSRILNLCLSKILNDFHESTSNLIQSCLIETSSQNFDIKNIIESYKLMIGFSSSNKDLSLKNYENMKINVMNKDENIYKINGNVNITTRRRKKLKELSSYLKEIIECCLFCGLIIIWFLDHEMDFFSTNETKNILYSSCNKINSDQEKPKLEQHIKKLFKIIYKLEVFCERVSSHIEKGTLNSIEKEFENITKEFYQFLLIL</sequence>
<dbReference type="EMBL" id="MCFH01000002">
    <property type="protein sequence ID" value="ORX59841.1"/>
    <property type="molecule type" value="Genomic_DNA"/>
</dbReference>
<evidence type="ECO:0000313" key="1">
    <source>
        <dbReference type="EMBL" id="ORX59841.1"/>
    </source>
</evidence>
<reference evidence="1 2" key="1">
    <citation type="submission" date="2016-08" db="EMBL/GenBank/DDBJ databases">
        <title>Genomes of anaerobic fungi encode conserved fungal cellulosomes for biomass hydrolysis.</title>
        <authorList>
            <consortium name="DOE Joint Genome Institute"/>
            <person name="Haitjema C.H."/>
            <person name="Gilmore S.P."/>
            <person name="Henske J.K."/>
            <person name="Solomon K.V."/>
            <person name="De Groot R."/>
            <person name="Kuo A."/>
            <person name="Mondo S.J."/>
            <person name="Salamov A.A."/>
            <person name="Labutti K."/>
            <person name="Zhao Z."/>
            <person name="Chiniquy J."/>
            <person name="Barry K."/>
            <person name="Brewer H.M."/>
            <person name="Purvine S.O."/>
            <person name="Wright A.T."/>
            <person name="Boxma B."/>
            <person name="Van Alen T."/>
            <person name="Hackstein J.H."/>
            <person name="Baker S.E."/>
            <person name="Grigoriev I.V."/>
            <person name="O'Malley M.A."/>
        </authorList>
    </citation>
    <scope>NUCLEOTIDE SEQUENCE [LARGE SCALE GENOMIC DNA]</scope>
    <source>
        <strain evidence="2">finn</strain>
    </source>
</reference>
<reference evidence="1 2" key="2">
    <citation type="submission" date="2016-08" db="EMBL/GenBank/DDBJ databases">
        <title>Pervasive Adenine N6-methylation of Active Genes in Fungi.</title>
        <authorList>
            <consortium name="DOE Joint Genome Institute"/>
            <person name="Mondo S.J."/>
            <person name="Dannebaum R.O."/>
            <person name="Kuo R.C."/>
            <person name="Labutti K."/>
            <person name="Haridas S."/>
            <person name="Kuo A."/>
            <person name="Salamov A."/>
            <person name="Ahrendt S.R."/>
            <person name="Lipzen A."/>
            <person name="Sullivan W."/>
            <person name="Andreopoulos W.B."/>
            <person name="Clum A."/>
            <person name="Lindquist E."/>
            <person name="Daum C."/>
            <person name="Ramamoorthy G.K."/>
            <person name="Gryganskyi A."/>
            <person name="Culley D."/>
            <person name="Magnuson J.K."/>
            <person name="James T.Y."/>
            <person name="O'Malley M.A."/>
            <person name="Stajich J.E."/>
            <person name="Spatafora J.W."/>
            <person name="Visel A."/>
            <person name="Grigoriev I.V."/>
        </authorList>
    </citation>
    <scope>NUCLEOTIDE SEQUENCE [LARGE SCALE GENOMIC DNA]</scope>
    <source>
        <strain evidence="2">finn</strain>
    </source>
</reference>
<organism evidence="1 2">
    <name type="scientific">Piromyces finnis</name>
    <dbReference type="NCBI Taxonomy" id="1754191"/>
    <lineage>
        <taxon>Eukaryota</taxon>
        <taxon>Fungi</taxon>
        <taxon>Fungi incertae sedis</taxon>
        <taxon>Chytridiomycota</taxon>
        <taxon>Chytridiomycota incertae sedis</taxon>
        <taxon>Neocallimastigomycetes</taxon>
        <taxon>Neocallimastigales</taxon>
        <taxon>Neocallimastigaceae</taxon>
        <taxon>Piromyces</taxon>
    </lineage>
</organism>
<keyword evidence="2" id="KW-1185">Reference proteome</keyword>
<dbReference type="OrthoDB" id="2157572at2759"/>
<dbReference type="AlphaFoldDB" id="A0A1Y1VMK0"/>
<dbReference type="InterPro" id="IPR039635">
    <property type="entry name" value="ERMARD"/>
</dbReference>
<protein>
    <submittedName>
        <fullName evidence="1">Uncharacterized protein</fullName>
    </submittedName>
</protein>
<accession>A0A1Y1VMK0</accession>
<evidence type="ECO:0000313" key="2">
    <source>
        <dbReference type="Proteomes" id="UP000193719"/>
    </source>
</evidence>
<name>A0A1Y1VMK0_9FUNG</name>
<dbReference type="Proteomes" id="UP000193719">
    <property type="component" value="Unassembled WGS sequence"/>
</dbReference>
<dbReference type="PANTHER" id="PTHR31701">
    <property type="entry name" value="ENDOPLASMIC RETICULUM MEMBRANE-ASSOCIATED RNA DEGRADATION PROTEIN"/>
    <property type="match status" value="1"/>
</dbReference>
<dbReference type="STRING" id="1754191.A0A1Y1VMK0"/>
<proteinExistence type="predicted"/>
<dbReference type="PANTHER" id="PTHR31701:SF2">
    <property type="entry name" value="ENDOPLASMIC RETICULUM MEMBRANE-ASSOCIATED RNA DEGRADATION PROTEIN"/>
    <property type="match status" value="1"/>
</dbReference>